<dbReference type="KEGG" id="ccal:108632229"/>
<feature type="compositionally biased region" description="Basic and acidic residues" evidence="1">
    <location>
        <begin position="251"/>
        <end position="260"/>
    </location>
</feature>
<dbReference type="RefSeq" id="XP_017892148.1">
    <property type="nucleotide sequence ID" value="XM_018036659.2"/>
</dbReference>
<dbReference type="Proteomes" id="UP000694925">
    <property type="component" value="Unplaced"/>
</dbReference>
<protein>
    <submittedName>
        <fullName evidence="3">Uncharacterized protein LOC108632229</fullName>
    </submittedName>
</protein>
<proteinExistence type="predicted"/>
<name>A0AAJ7JGK7_9HYME</name>
<evidence type="ECO:0000313" key="2">
    <source>
        <dbReference type="Proteomes" id="UP000694925"/>
    </source>
</evidence>
<feature type="compositionally biased region" description="Basic and acidic residues" evidence="1">
    <location>
        <begin position="70"/>
        <end position="80"/>
    </location>
</feature>
<gene>
    <name evidence="3" type="primary">LOC108632229</name>
</gene>
<organism evidence="2 3">
    <name type="scientific">Ceratina calcarata</name>
    <dbReference type="NCBI Taxonomy" id="156304"/>
    <lineage>
        <taxon>Eukaryota</taxon>
        <taxon>Metazoa</taxon>
        <taxon>Ecdysozoa</taxon>
        <taxon>Arthropoda</taxon>
        <taxon>Hexapoda</taxon>
        <taxon>Insecta</taxon>
        <taxon>Pterygota</taxon>
        <taxon>Neoptera</taxon>
        <taxon>Endopterygota</taxon>
        <taxon>Hymenoptera</taxon>
        <taxon>Apocrita</taxon>
        <taxon>Aculeata</taxon>
        <taxon>Apoidea</taxon>
        <taxon>Anthophila</taxon>
        <taxon>Apidae</taxon>
        <taxon>Ceratina</taxon>
        <taxon>Zadontomerus</taxon>
    </lineage>
</organism>
<sequence length="301" mass="34040">MLNKSKVKSATRVNENRRKKPTTASSNLHASPSLIGKFRRRKQKSHFSKSTADTANAEKRATSANSNAKSEQENPQKDSRITSTLPEDTAVHFGRFYGVEDANKPKAGRVKTSSDPTAVPYYRLTPRLEFTRQMVQKLERTAGTEEYARQVSALLEETVEPAHFKLHSLPTENSIPDGRHNPTGFPLWYKEPFKMPFTSDEVYKLLKEKFDNAERKAKNIFDEEASDNNSLEEWPGDEQGENESLGDNEEKDILTREKSSVHLLSNGSSSVTEAKDTDSRESNDTSSSDAKPRKVQFLQRR</sequence>
<feature type="compositionally biased region" description="Low complexity" evidence="1">
    <location>
        <begin position="261"/>
        <end position="271"/>
    </location>
</feature>
<feature type="compositionally biased region" description="Basic residues" evidence="1">
    <location>
        <begin position="37"/>
        <end position="47"/>
    </location>
</feature>
<dbReference type="GeneID" id="108632229"/>
<feature type="compositionally biased region" description="Acidic residues" evidence="1">
    <location>
        <begin position="234"/>
        <end position="250"/>
    </location>
</feature>
<feature type="region of interest" description="Disordered" evidence="1">
    <location>
        <begin position="1"/>
        <end position="87"/>
    </location>
</feature>
<feature type="region of interest" description="Disordered" evidence="1">
    <location>
        <begin position="218"/>
        <end position="301"/>
    </location>
</feature>
<keyword evidence="2" id="KW-1185">Reference proteome</keyword>
<reference evidence="3" key="1">
    <citation type="submission" date="2025-08" db="UniProtKB">
        <authorList>
            <consortium name="RefSeq"/>
        </authorList>
    </citation>
    <scope>IDENTIFICATION</scope>
    <source>
        <tissue evidence="3">Whole body</tissue>
    </source>
</reference>
<dbReference type="AlphaFoldDB" id="A0AAJ7JGK7"/>
<evidence type="ECO:0000256" key="1">
    <source>
        <dbReference type="SAM" id="MobiDB-lite"/>
    </source>
</evidence>
<evidence type="ECO:0000313" key="3">
    <source>
        <dbReference type="RefSeq" id="XP_017892148.1"/>
    </source>
</evidence>
<accession>A0AAJ7JGK7</accession>
<feature type="compositionally biased region" description="Basic and acidic residues" evidence="1">
    <location>
        <begin position="273"/>
        <end position="283"/>
    </location>
</feature>